<protein>
    <submittedName>
        <fullName evidence="2">FAD-dependent oxidoreductase</fullName>
    </submittedName>
</protein>
<dbReference type="InterPro" id="IPR038732">
    <property type="entry name" value="HpyO/CreE_NAD-binding"/>
</dbReference>
<dbReference type="PANTHER" id="PTHR40254:SF1">
    <property type="entry name" value="BLR0577 PROTEIN"/>
    <property type="match status" value="1"/>
</dbReference>
<dbReference type="RefSeq" id="WP_182979982.1">
    <property type="nucleotide sequence ID" value="NZ_BAABGB010000012.1"/>
</dbReference>
<keyword evidence="3" id="KW-1185">Reference proteome</keyword>
<evidence type="ECO:0000259" key="1">
    <source>
        <dbReference type="Pfam" id="PF13454"/>
    </source>
</evidence>
<evidence type="ECO:0000313" key="3">
    <source>
        <dbReference type="Proteomes" id="UP000577891"/>
    </source>
</evidence>
<feature type="domain" description="FAD-dependent urate hydroxylase HpyO/Asp monooxygenase CreE-like FAD/NAD(P)-binding" evidence="1">
    <location>
        <begin position="6"/>
        <end position="146"/>
    </location>
</feature>
<dbReference type="SUPFAM" id="SSF51905">
    <property type="entry name" value="FAD/NAD(P)-binding domain"/>
    <property type="match status" value="2"/>
</dbReference>
<dbReference type="PRINTS" id="PR00368">
    <property type="entry name" value="FADPNR"/>
</dbReference>
<dbReference type="PANTHER" id="PTHR40254">
    <property type="entry name" value="BLR0577 PROTEIN"/>
    <property type="match status" value="1"/>
</dbReference>
<evidence type="ECO:0000313" key="2">
    <source>
        <dbReference type="EMBL" id="MBB2173485.1"/>
    </source>
</evidence>
<accession>A0A7W4J2H1</accession>
<dbReference type="EMBL" id="JABEQE010000015">
    <property type="protein sequence ID" value="MBB2173485.1"/>
    <property type="molecule type" value="Genomic_DNA"/>
</dbReference>
<dbReference type="InterPro" id="IPR052189">
    <property type="entry name" value="L-asp_N-monooxygenase_NS-form"/>
</dbReference>
<proteinExistence type="predicted"/>
<reference evidence="2 3" key="1">
    <citation type="submission" date="2020-04" db="EMBL/GenBank/DDBJ databases">
        <title>Description of novel Gluconacetobacter.</title>
        <authorList>
            <person name="Sombolestani A."/>
        </authorList>
    </citation>
    <scope>NUCLEOTIDE SEQUENCE [LARGE SCALE GENOMIC DNA]</scope>
    <source>
        <strain evidence="2 3">LMG 27724</strain>
    </source>
</reference>
<comment type="caution">
    <text evidence="2">The sequence shown here is derived from an EMBL/GenBank/DDBJ whole genome shotgun (WGS) entry which is preliminary data.</text>
</comment>
<dbReference type="Proteomes" id="UP000577891">
    <property type="component" value="Unassembled WGS sequence"/>
</dbReference>
<organism evidence="2 3">
    <name type="scientific">Gluconacetobacter asukensis</name>
    <dbReference type="NCBI Taxonomy" id="1017181"/>
    <lineage>
        <taxon>Bacteria</taxon>
        <taxon>Pseudomonadati</taxon>
        <taxon>Pseudomonadota</taxon>
        <taxon>Alphaproteobacteria</taxon>
        <taxon>Acetobacterales</taxon>
        <taxon>Acetobacteraceae</taxon>
        <taxon>Gluconacetobacter</taxon>
    </lineage>
</organism>
<dbReference type="AlphaFoldDB" id="A0A7W4J2H1"/>
<dbReference type="Gene3D" id="3.50.50.60">
    <property type="entry name" value="FAD/NAD(P)-binding domain"/>
    <property type="match status" value="1"/>
</dbReference>
<dbReference type="InterPro" id="IPR036188">
    <property type="entry name" value="FAD/NAD-bd_sf"/>
</dbReference>
<sequence>MAGTVAIVGGGASGALAAIHLARQVNPPNLVVIEPREELGLGIAYATRSPAHLLNVRAGNMSAFSDVPDHFLDWLRREHDPSADAGTFAPRMVFGRYLQTLVARSGAVHCRRGAVAVKVEGEAASVVLADGGSIPASRVVLALGHFPPVDLPRISADALSGGLYHRDPWRDFPLPSDRDSPVVLIGTGLTAVDMLLRLREKGHRGPVTMVSRHGLLSLGHAPCAPGAGPAVPDSTAPSAGAYLAAFRSAVRNGAAWRAAVDSLRGTSNPLWARLPTGEKARFRRHLFHYWSVARHRMAPCIAEQVEREQRAGLLAIRRGHVQDLAMSGGVGHLTIVTSGVTESLAASCVINCTGPVTDYRKVQSPLLRALFLDGHAVAGDLGVTLATDAEGALEGASGACSRVLYAIGPMRAGTLFETTAIPEIRQQARDLAMHLAGMHS</sequence>
<gene>
    <name evidence="2" type="ORF">HLH35_15395</name>
</gene>
<dbReference type="Pfam" id="PF13454">
    <property type="entry name" value="NAD_binding_9"/>
    <property type="match status" value="1"/>
</dbReference>
<name>A0A7W4J2H1_9PROT</name>